<dbReference type="AlphaFoldDB" id="A0A426XZ85"/>
<evidence type="ECO:0000313" key="3">
    <source>
        <dbReference type="Proteomes" id="UP000287651"/>
    </source>
</evidence>
<keyword evidence="1" id="KW-0812">Transmembrane</keyword>
<keyword evidence="1" id="KW-1133">Transmembrane helix</keyword>
<evidence type="ECO:0000256" key="1">
    <source>
        <dbReference type="SAM" id="Phobius"/>
    </source>
</evidence>
<dbReference type="Gene3D" id="3.30.200.20">
    <property type="entry name" value="Phosphorylase Kinase, domain 1"/>
    <property type="match status" value="1"/>
</dbReference>
<reference evidence="2 3" key="1">
    <citation type="journal article" date="2014" name="Agronomy (Basel)">
        <title>A Draft Genome Sequence for Ensete ventricosum, the Drought-Tolerant Tree Against Hunger.</title>
        <authorList>
            <person name="Harrison J."/>
            <person name="Moore K.A."/>
            <person name="Paszkiewicz K."/>
            <person name="Jones T."/>
            <person name="Grant M."/>
            <person name="Ambacheew D."/>
            <person name="Muzemil S."/>
            <person name="Studholme D.J."/>
        </authorList>
    </citation>
    <scope>NUCLEOTIDE SEQUENCE [LARGE SCALE GENOMIC DNA]</scope>
</reference>
<proteinExistence type="predicted"/>
<comment type="caution">
    <text evidence="2">The sequence shown here is derived from an EMBL/GenBank/DDBJ whole genome shotgun (WGS) entry which is preliminary data.</text>
</comment>
<evidence type="ECO:0000313" key="2">
    <source>
        <dbReference type="EMBL" id="RRT44857.1"/>
    </source>
</evidence>
<organism evidence="2 3">
    <name type="scientific">Ensete ventricosum</name>
    <name type="common">Abyssinian banana</name>
    <name type="synonym">Musa ensete</name>
    <dbReference type="NCBI Taxonomy" id="4639"/>
    <lineage>
        <taxon>Eukaryota</taxon>
        <taxon>Viridiplantae</taxon>
        <taxon>Streptophyta</taxon>
        <taxon>Embryophyta</taxon>
        <taxon>Tracheophyta</taxon>
        <taxon>Spermatophyta</taxon>
        <taxon>Magnoliopsida</taxon>
        <taxon>Liliopsida</taxon>
        <taxon>Zingiberales</taxon>
        <taxon>Musaceae</taxon>
        <taxon>Ensete</taxon>
    </lineage>
</organism>
<keyword evidence="1" id="KW-0472">Membrane</keyword>
<feature type="transmembrane region" description="Helical" evidence="1">
    <location>
        <begin position="188"/>
        <end position="214"/>
    </location>
</feature>
<dbReference type="Proteomes" id="UP000287651">
    <property type="component" value="Unassembled WGS sequence"/>
</dbReference>
<feature type="non-terminal residue" evidence="2">
    <location>
        <position position="1"/>
    </location>
</feature>
<dbReference type="InterPro" id="IPR052611">
    <property type="entry name" value="Plant_RLK_LysM"/>
</dbReference>
<gene>
    <name evidence="2" type="ORF">B296_00052416</name>
</gene>
<sequence length="327" mass="36265">YARAGDGGCFYLLAWEQDAKMVGYYSYHLDYNKIVFALDPFVSHRSNGGEEFNAVDLCLTAATKKSLMPQGKQQRVRSSLALVWVSTSGGRGRWTSVRDRSVNEEQQIWFGIARLDAQAAAKEGFVMAATATLINLNGLQNVTFSTIFVPLYEIPPPLLLSNSSIATPPSPAPTAESPIVVVKKRNGVIAGLAIGLGVVGALWVLQMLLLAWLWMRFVSKGRWRVGEEGGKGSADGLMKYSKGGDVAANDDKLINDISEWLDKYKVYKMEELKQATDDFEQSSLIKGAVYKGIIDGEVFAVKKMKWNARDELKILQKVWPNWTQLLF</sequence>
<protein>
    <submittedName>
        <fullName evidence="2">Uncharacterized protein</fullName>
    </submittedName>
</protein>
<dbReference type="EMBL" id="AMZH03016200">
    <property type="protein sequence ID" value="RRT44857.1"/>
    <property type="molecule type" value="Genomic_DNA"/>
</dbReference>
<dbReference type="PANTHER" id="PTHR45927">
    <property type="entry name" value="LYSM-DOMAIN RECEPTOR-LIKE KINASE-RELATED"/>
    <property type="match status" value="1"/>
</dbReference>
<dbReference type="PANTHER" id="PTHR45927:SF15">
    <property type="entry name" value="SERINE_THREONINE RECEPTOR-LIKE KINASE NFP"/>
    <property type="match status" value="1"/>
</dbReference>
<name>A0A426XZ85_ENSVE</name>
<accession>A0A426XZ85</accession>